<evidence type="ECO:0008006" key="6">
    <source>
        <dbReference type="Google" id="ProtNLM"/>
    </source>
</evidence>
<evidence type="ECO:0000256" key="1">
    <source>
        <dbReference type="ARBA" id="ARBA00022574"/>
    </source>
</evidence>
<organism evidence="4 5">
    <name type="scientific">Apophysomyces ossiformis</name>
    <dbReference type="NCBI Taxonomy" id="679940"/>
    <lineage>
        <taxon>Eukaryota</taxon>
        <taxon>Fungi</taxon>
        <taxon>Fungi incertae sedis</taxon>
        <taxon>Mucoromycota</taxon>
        <taxon>Mucoromycotina</taxon>
        <taxon>Mucoromycetes</taxon>
        <taxon>Mucorales</taxon>
        <taxon>Mucorineae</taxon>
        <taxon>Mucoraceae</taxon>
        <taxon>Apophysomyces</taxon>
    </lineage>
</organism>
<comment type="caution">
    <text evidence="4">The sequence shown here is derived from an EMBL/GenBank/DDBJ whole genome shotgun (WGS) entry which is preliminary data.</text>
</comment>
<evidence type="ECO:0000313" key="4">
    <source>
        <dbReference type="EMBL" id="KAF7730427.1"/>
    </source>
</evidence>
<dbReference type="SMART" id="SM00320">
    <property type="entry name" value="WD40"/>
    <property type="match status" value="4"/>
</dbReference>
<dbReference type="GO" id="GO:0071013">
    <property type="term" value="C:catalytic step 2 spliceosome"/>
    <property type="evidence" value="ECO:0007669"/>
    <property type="project" value="TreeGrafter"/>
</dbReference>
<proteinExistence type="predicted"/>
<dbReference type="InterPro" id="IPR015943">
    <property type="entry name" value="WD40/YVTN_repeat-like_dom_sf"/>
</dbReference>
<reference evidence="4" key="1">
    <citation type="submission" date="2020-01" db="EMBL/GenBank/DDBJ databases">
        <title>Genome Sequencing of Three Apophysomyces-Like Fungal Strains Confirms a Novel Fungal Genus in the Mucoromycota with divergent Burkholderia-like Endosymbiotic Bacteria.</title>
        <authorList>
            <person name="Stajich J.E."/>
            <person name="Macias A.M."/>
            <person name="Carter-House D."/>
            <person name="Lovett B."/>
            <person name="Kasson L.R."/>
            <person name="Berry K."/>
            <person name="Grigoriev I."/>
            <person name="Chang Y."/>
            <person name="Spatafora J."/>
            <person name="Kasson M.T."/>
        </authorList>
    </citation>
    <scope>NUCLEOTIDE SEQUENCE</scope>
    <source>
        <strain evidence="4">NRRL A-21654</strain>
    </source>
</reference>
<keyword evidence="1 3" id="KW-0853">WD repeat</keyword>
<feature type="repeat" description="WD" evidence="3">
    <location>
        <begin position="175"/>
        <end position="216"/>
    </location>
</feature>
<dbReference type="InterPro" id="IPR052234">
    <property type="entry name" value="U5_snRNP_Component"/>
</dbReference>
<feature type="repeat" description="WD" evidence="3">
    <location>
        <begin position="133"/>
        <end position="174"/>
    </location>
</feature>
<dbReference type="PANTHER" id="PTHR44006:SF1">
    <property type="entry name" value="U5 SMALL NUCLEAR RIBONUCLEOPROTEIN 40 KDA PROTEIN"/>
    <property type="match status" value="1"/>
</dbReference>
<dbReference type="SUPFAM" id="SSF50978">
    <property type="entry name" value="WD40 repeat-like"/>
    <property type="match status" value="1"/>
</dbReference>
<protein>
    <recommendedName>
        <fullName evidence="6">Proteasomal ATPase-associated factor 1</fullName>
    </recommendedName>
</protein>
<keyword evidence="2" id="KW-0677">Repeat</keyword>
<dbReference type="OrthoDB" id="10257301at2759"/>
<dbReference type="PANTHER" id="PTHR44006">
    <property type="entry name" value="U5 SMALL NUCLEAR RIBONUCLEOPROTEIN 40 KDA PROTEIN"/>
    <property type="match status" value="1"/>
</dbReference>
<sequence length="410" mass="44260">MPIHVLPHVSVQPDWDQVVRDVSSRTVPEESFWISCYRQGEQSVHATVSVKSDKLEGQDGVQVERINSRSFRASCDALKISALTLVAPKTEIKPSDGNPVAALDVSPDGEYYAAAGGADIIIGKLIDAPKRTLRGHVTDVTTVQFFPSSQVLLSGAADFQIKIWSVLDGSNPVTLKGHTSAVTDTAIVARGRNVLSSSRDGTIRLWHCGTGASITTVAHYKYAVNKIVLGSLPGIYKHLEPAQLDEREVETGNKLILAALEDGTLRGIHLGTKEELFSVSPSEGPLTALAYNDDAEIVVTGDSKGVVTVYKCSDMSVPSLQWRRNEYGVCQLLTKLNENGELVVCVANADGSIYQTCPIIPSIAAGMVNLDVEYTGNELEKIYGMKPSGTQGMEFKKLVCAARDGKIRIY</sequence>
<dbReference type="Pfam" id="PF00400">
    <property type="entry name" value="WD40"/>
    <property type="match status" value="2"/>
</dbReference>
<dbReference type="Proteomes" id="UP000605846">
    <property type="component" value="Unassembled WGS sequence"/>
</dbReference>
<dbReference type="GO" id="GO:0003723">
    <property type="term" value="F:RNA binding"/>
    <property type="evidence" value="ECO:0007669"/>
    <property type="project" value="TreeGrafter"/>
</dbReference>
<accession>A0A8H7BWD1</accession>
<evidence type="ECO:0000256" key="2">
    <source>
        <dbReference type="ARBA" id="ARBA00022737"/>
    </source>
</evidence>
<keyword evidence="5" id="KW-1185">Reference proteome</keyword>
<evidence type="ECO:0000313" key="5">
    <source>
        <dbReference type="Proteomes" id="UP000605846"/>
    </source>
</evidence>
<dbReference type="EMBL" id="JABAYA010000016">
    <property type="protein sequence ID" value="KAF7730427.1"/>
    <property type="molecule type" value="Genomic_DNA"/>
</dbReference>
<gene>
    <name evidence="4" type="ORF">EC973_002234</name>
</gene>
<dbReference type="PROSITE" id="PS50082">
    <property type="entry name" value="WD_REPEATS_2"/>
    <property type="match status" value="2"/>
</dbReference>
<dbReference type="Gene3D" id="2.130.10.10">
    <property type="entry name" value="YVTN repeat-like/Quinoprotein amine dehydrogenase"/>
    <property type="match status" value="2"/>
</dbReference>
<dbReference type="InterPro" id="IPR001680">
    <property type="entry name" value="WD40_rpt"/>
</dbReference>
<evidence type="ECO:0000256" key="3">
    <source>
        <dbReference type="PROSITE-ProRule" id="PRU00221"/>
    </source>
</evidence>
<name>A0A8H7BWD1_9FUNG</name>
<dbReference type="PROSITE" id="PS50294">
    <property type="entry name" value="WD_REPEATS_REGION"/>
    <property type="match status" value="2"/>
</dbReference>
<dbReference type="AlphaFoldDB" id="A0A8H7BWD1"/>
<dbReference type="InterPro" id="IPR036322">
    <property type="entry name" value="WD40_repeat_dom_sf"/>
</dbReference>